<dbReference type="GO" id="GO:0022857">
    <property type="term" value="F:transmembrane transporter activity"/>
    <property type="evidence" value="ECO:0007669"/>
    <property type="project" value="InterPro"/>
</dbReference>
<evidence type="ECO:0000313" key="11">
    <source>
        <dbReference type="Proteomes" id="UP001165079"/>
    </source>
</evidence>
<comment type="caution">
    <text evidence="10">The sequence shown here is derived from an EMBL/GenBank/DDBJ whole genome shotgun (WGS) entry which is preliminary data.</text>
</comment>
<keyword evidence="3" id="KW-1003">Cell membrane</keyword>
<evidence type="ECO:0000256" key="6">
    <source>
        <dbReference type="ARBA" id="ARBA00022989"/>
    </source>
</evidence>
<dbReference type="InterPro" id="IPR035906">
    <property type="entry name" value="MetI-like_sf"/>
</dbReference>
<evidence type="ECO:0000256" key="2">
    <source>
        <dbReference type="ARBA" id="ARBA00022448"/>
    </source>
</evidence>
<dbReference type="GO" id="GO:0043190">
    <property type="term" value="C:ATP-binding cassette (ABC) transporter complex"/>
    <property type="evidence" value="ECO:0007669"/>
    <property type="project" value="InterPro"/>
</dbReference>
<feature type="transmembrane region" description="Helical" evidence="8">
    <location>
        <begin position="66"/>
        <end position="92"/>
    </location>
</feature>
<keyword evidence="7 8" id="KW-0472">Membrane</keyword>
<keyword evidence="11" id="KW-1185">Reference proteome</keyword>
<evidence type="ECO:0000313" key="10">
    <source>
        <dbReference type="EMBL" id="GLZ78717.1"/>
    </source>
</evidence>
<comment type="similarity">
    <text evidence="8">Belongs to the binding-protein-dependent transport system permease family.</text>
</comment>
<protein>
    <submittedName>
        <fullName evidence="10">Amino acid ABC transporter permease</fullName>
    </submittedName>
</protein>
<sequence length="278" mass="30099">MSDSATEAGSLPRTGLTPRQRRNFGVGVQYAILVLIVVVAAVALDWQRFQEVFFNPSTFKFLFPDLITIGLVNTMIYTCSGYVIGFFLGLLIAVMRLSAVRLNRWFAHGYIELFRGLPALLVFMLLGYGLPVVLGPDRQLPFPPYGTVAIALGLVSAAYMAETFRAGIQAVPKGQVEAARSLGMSATRAMVTVVLPQAIRIVIPPLTNELIMLFKDSSLVFAVGLTAGTAELAKIGNDLATEHANSTPIVLAGLSYLVITLPLGFLVRRLEARQAKAR</sequence>
<keyword evidence="4 8" id="KW-0812">Transmembrane</keyword>
<dbReference type="SUPFAM" id="SSF161098">
    <property type="entry name" value="MetI-like"/>
    <property type="match status" value="1"/>
</dbReference>
<feature type="domain" description="ABC transmembrane type-1" evidence="9">
    <location>
        <begin position="71"/>
        <end position="267"/>
    </location>
</feature>
<name>A0A9W6SMN7_9ACTN</name>
<keyword evidence="2 8" id="KW-0813">Transport</keyword>
<dbReference type="Proteomes" id="UP001165079">
    <property type="component" value="Unassembled WGS sequence"/>
</dbReference>
<dbReference type="PROSITE" id="PS50928">
    <property type="entry name" value="ABC_TM1"/>
    <property type="match status" value="1"/>
</dbReference>
<dbReference type="InterPro" id="IPR010065">
    <property type="entry name" value="AA_ABC_transptr_permease_3TM"/>
</dbReference>
<gene>
    <name evidence="10" type="ORF">Afil01_35240</name>
</gene>
<evidence type="ECO:0000256" key="7">
    <source>
        <dbReference type="ARBA" id="ARBA00023136"/>
    </source>
</evidence>
<dbReference type="Pfam" id="PF00528">
    <property type="entry name" value="BPD_transp_1"/>
    <property type="match status" value="1"/>
</dbReference>
<dbReference type="Gene3D" id="1.10.3720.10">
    <property type="entry name" value="MetI-like"/>
    <property type="match status" value="1"/>
</dbReference>
<dbReference type="AlphaFoldDB" id="A0A9W6SMN7"/>
<dbReference type="PANTHER" id="PTHR30614:SF0">
    <property type="entry name" value="L-CYSTINE TRANSPORT SYSTEM PERMEASE PROTEIN TCYL"/>
    <property type="match status" value="1"/>
</dbReference>
<feature type="transmembrane region" description="Helical" evidence="8">
    <location>
        <begin position="113"/>
        <end position="130"/>
    </location>
</feature>
<dbReference type="InterPro" id="IPR043429">
    <property type="entry name" value="ArtM/GltK/GlnP/TcyL/YhdX-like"/>
</dbReference>
<evidence type="ECO:0000256" key="4">
    <source>
        <dbReference type="ARBA" id="ARBA00022692"/>
    </source>
</evidence>
<comment type="subcellular location">
    <subcellularLocation>
        <location evidence="1 8">Cell membrane</location>
        <topology evidence="1 8">Multi-pass membrane protein</topology>
    </subcellularLocation>
</comment>
<evidence type="ECO:0000256" key="8">
    <source>
        <dbReference type="RuleBase" id="RU363032"/>
    </source>
</evidence>
<proteinExistence type="inferred from homology"/>
<evidence type="ECO:0000256" key="1">
    <source>
        <dbReference type="ARBA" id="ARBA00004651"/>
    </source>
</evidence>
<dbReference type="RefSeq" id="WP_285663864.1">
    <property type="nucleotide sequence ID" value="NZ_BSTX01000002.1"/>
</dbReference>
<reference evidence="10" key="1">
    <citation type="submission" date="2023-03" db="EMBL/GenBank/DDBJ databases">
        <title>Actinorhabdospora filicis NBRC 111898.</title>
        <authorList>
            <person name="Ichikawa N."/>
            <person name="Sato H."/>
            <person name="Tonouchi N."/>
        </authorList>
    </citation>
    <scope>NUCLEOTIDE SEQUENCE</scope>
    <source>
        <strain evidence="10">NBRC 111898</strain>
    </source>
</reference>
<dbReference type="PANTHER" id="PTHR30614">
    <property type="entry name" value="MEMBRANE COMPONENT OF AMINO ACID ABC TRANSPORTER"/>
    <property type="match status" value="1"/>
</dbReference>
<accession>A0A9W6SMN7</accession>
<evidence type="ECO:0000256" key="5">
    <source>
        <dbReference type="ARBA" id="ARBA00022970"/>
    </source>
</evidence>
<dbReference type="GO" id="GO:0006865">
    <property type="term" value="P:amino acid transport"/>
    <property type="evidence" value="ECO:0007669"/>
    <property type="project" value="UniProtKB-KW"/>
</dbReference>
<feature type="transmembrane region" description="Helical" evidence="8">
    <location>
        <begin position="249"/>
        <end position="268"/>
    </location>
</feature>
<dbReference type="InterPro" id="IPR000515">
    <property type="entry name" value="MetI-like"/>
</dbReference>
<dbReference type="EMBL" id="BSTX01000002">
    <property type="protein sequence ID" value="GLZ78717.1"/>
    <property type="molecule type" value="Genomic_DNA"/>
</dbReference>
<keyword evidence="5" id="KW-0029">Amino-acid transport</keyword>
<dbReference type="CDD" id="cd06261">
    <property type="entry name" value="TM_PBP2"/>
    <property type="match status" value="1"/>
</dbReference>
<keyword evidence="6 8" id="KW-1133">Transmembrane helix</keyword>
<evidence type="ECO:0000256" key="3">
    <source>
        <dbReference type="ARBA" id="ARBA00022475"/>
    </source>
</evidence>
<dbReference type="NCBIfam" id="TIGR01726">
    <property type="entry name" value="HEQRo_perm_3TM"/>
    <property type="match status" value="1"/>
</dbReference>
<evidence type="ECO:0000259" key="9">
    <source>
        <dbReference type="PROSITE" id="PS50928"/>
    </source>
</evidence>
<feature type="transmembrane region" description="Helical" evidence="8">
    <location>
        <begin position="28"/>
        <end position="46"/>
    </location>
</feature>
<organism evidence="10 11">
    <name type="scientific">Actinorhabdospora filicis</name>
    <dbReference type="NCBI Taxonomy" id="1785913"/>
    <lineage>
        <taxon>Bacteria</taxon>
        <taxon>Bacillati</taxon>
        <taxon>Actinomycetota</taxon>
        <taxon>Actinomycetes</taxon>
        <taxon>Micromonosporales</taxon>
        <taxon>Micromonosporaceae</taxon>
        <taxon>Actinorhabdospora</taxon>
    </lineage>
</organism>